<evidence type="ECO:0000313" key="6">
    <source>
        <dbReference type="EMBL" id="KAL2802387.1"/>
    </source>
</evidence>
<dbReference type="Pfam" id="PF22939">
    <property type="entry name" value="WHD_GPIID"/>
    <property type="match status" value="1"/>
</dbReference>
<dbReference type="EMBL" id="JBFXLT010000186">
    <property type="protein sequence ID" value="KAL2802387.1"/>
    <property type="molecule type" value="Genomic_DNA"/>
</dbReference>
<dbReference type="SUPFAM" id="SSF53167">
    <property type="entry name" value="Purine and uridine phosphorylases"/>
    <property type="match status" value="1"/>
</dbReference>
<keyword evidence="1" id="KW-0677">Repeat</keyword>
<feature type="repeat" description="ANK" evidence="2">
    <location>
        <begin position="897"/>
        <end position="920"/>
    </location>
</feature>
<accession>A0ABR4GTK7</accession>
<evidence type="ECO:0000256" key="1">
    <source>
        <dbReference type="ARBA" id="ARBA00022737"/>
    </source>
</evidence>
<comment type="caution">
    <text evidence="6">The sequence shown here is derived from an EMBL/GenBank/DDBJ whole genome shotgun (WGS) entry which is preliminary data.</text>
</comment>
<dbReference type="InterPro" id="IPR054471">
    <property type="entry name" value="GPIID_WHD"/>
</dbReference>
<dbReference type="PROSITE" id="PS50297">
    <property type="entry name" value="ANK_REP_REGION"/>
    <property type="match status" value="2"/>
</dbReference>
<keyword evidence="7" id="KW-1185">Reference proteome</keyword>
<feature type="domain" description="Nephrocystin 3-like N-terminal" evidence="5">
    <location>
        <begin position="383"/>
        <end position="488"/>
    </location>
</feature>
<evidence type="ECO:0000259" key="4">
    <source>
        <dbReference type="Pfam" id="PF22939"/>
    </source>
</evidence>
<dbReference type="PANTHER" id="PTHR46082:SF11">
    <property type="entry name" value="AAA+ ATPASE DOMAIN-CONTAINING PROTEIN-RELATED"/>
    <property type="match status" value="1"/>
</dbReference>
<feature type="domain" description="Nucleoside phosphorylase" evidence="3">
    <location>
        <begin position="28"/>
        <end position="301"/>
    </location>
</feature>
<sequence>MPPSKRHRISSSVGREDETVSLTPEDYTVGIVCALSIEMAAVSAMLDSVHNPVPLGSGDHNSYTLGRIGVHNIVIACLPAGVYGTTSAAVVASNLTISFPYIRVSLMVGIAGGVPSNTDIRLGDVVVSKPTAGSGGVVQYDYGKAVSSGHLLRTGMLNKPPQTLLTAISKLEADHMLRGSDLPEELSKLAANSRILFHANYEHVDGQKTCDECDSSFLVARARRANDLPAIHYGLIASGNQVMKHAGTRDRLAKELNILCFEMEAAGMMDHFPCLVIRGICDYSDSHKSKEWQGYAAATAAAYARELLRVVPGRQVEVTRAISATSSNAGLVHRVSHWLASMDFSAIQHDWLLKSAEYEAWSSGTQPTLFCHGIPGADIQMRFGHDEQTEQSPTDMLSSLIKQLVEEQPALPEALEALYEYHIRRGTRPMLHELAQILVQIIGQFRRVFWIIDALDECADTDGARANLLRVIGRLQKQTTLSLFVTSRPNPEIQSQFQSALSMEIRASVEDIQRYLADQMPRLPLCVSQDPVLQDIIKAEIVRAADGMFLLAQLHIDSLYDKTTRKSIRKALKELPEGIDELDNAYESAMRRITSQKYGFKKLAIRVLLWITCTKRPLTTQELRHALAVEVSEPEIDEENLPEVADMVSVCAGLVTIDQESNIIRLVHYTTQDYFQRTQQNWFPNAEAEVAATCIAYLSFSAFATGHCYTDESFESRVEANALFSYAACNWGHHARETSSVLDKTVLDFLENEARLSSSTQAMTVSFKQPGYSQDIPQHVTGVHLAAYFGLTNALGTLLNNGHYPDREDTLKSLLKTNMGIDPNSRDGQGRSPLSWAAERGHEATVTLLLQDYRVNPDIADRYGQTPLSLAAANGRATVTGLLLSNSKVSPISVSKEGRTPLCFAAMHGHVSTVKVLLKKCDSDSIVPDVQDDCGRTPLLWAAKNGHERVVEALLATGKVNTYLKDKSGRTSLVWAQKNGHHTIARLLASEKMSLVWEEYKRNPI</sequence>
<dbReference type="Pfam" id="PF01048">
    <property type="entry name" value="PNP_UDP_1"/>
    <property type="match status" value="1"/>
</dbReference>
<dbReference type="Pfam" id="PF12796">
    <property type="entry name" value="Ank_2"/>
    <property type="match status" value="2"/>
</dbReference>
<feature type="repeat" description="ANK" evidence="2">
    <location>
        <begin position="829"/>
        <end position="862"/>
    </location>
</feature>
<dbReference type="InterPro" id="IPR053137">
    <property type="entry name" value="NLR-like"/>
</dbReference>
<dbReference type="PROSITE" id="PS50088">
    <property type="entry name" value="ANK_REPEAT"/>
    <property type="match status" value="3"/>
</dbReference>
<dbReference type="InterPro" id="IPR002110">
    <property type="entry name" value="Ankyrin_rpt"/>
</dbReference>
<evidence type="ECO:0008006" key="8">
    <source>
        <dbReference type="Google" id="ProtNLM"/>
    </source>
</evidence>
<keyword evidence="2" id="KW-0040">ANK repeat</keyword>
<dbReference type="Proteomes" id="UP001610334">
    <property type="component" value="Unassembled WGS sequence"/>
</dbReference>
<dbReference type="Gene3D" id="1.25.40.20">
    <property type="entry name" value="Ankyrin repeat-containing domain"/>
    <property type="match status" value="2"/>
</dbReference>
<evidence type="ECO:0000259" key="5">
    <source>
        <dbReference type="Pfam" id="PF24883"/>
    </source>
</evidence>
<dbReference type="InterPro" id="IPR056884">
    <property type="entry name" value="NPHP3-like_N"/>
</dbReference>
<dbReference type="SUPFAM" id="SSF48403">
    <property type="entry name" value="Ankyrin repeat"/>
    <property type="match status" value="1"/>
</dbReference>
<dbReference type="InterPro" id="IPR000845">
    <property type="entry name" value="Nucleoside_phosphorylase_d"/>
</dbReference>
<dbReference type="Gene3D" id="3.40.50.1580">
    <property type="entry name" value="Nucleoside phosphorylase domain"/>
    <property type="match status" value="1"/>
</dbReference>
<feature type="domain" description="GPI inositol-deacylase winged helix" evidence="4">
    <location>
        <begin position="595"/>
        <end position="677"/>
    </location>
</feature>
<name>A0ABR4GTK7_9EURO</name>
<organism evidence="6 7">
    <name type="scientific">Aspergillus granulosus</name>
    <dbReference type="NCBI Taxonomy" id="176169"/>
    <lineage>
        <taxon>Eukaryota</taxon>
        <taxon>Fungi</taxon>
        <taxon>Dikarya</taxon>
        <taxon>Ascomycota</taxon>
        <taxon>Pezizomycotina</taxon>
        <taxon>Eurotiomycetes</taxon>
        <taxon>Eurotiomycetidae</taxon>
        <taxon>Eurotiales</taxon>
        <taxon>Aspergillaceae</taxon>
        <taxon>Aspergillus</taxon>
        <taxon>Aspergillus subgen. Nidulantes</taxon>
    </lineage>
</organism>
<dbReference type="InterPro" id="IPR035994">
    <property type="entry name" value="Nucleoside_phosphorylase_sf"/>
</dbReference>
<proteinExistence type="predicted"/>
<evidence type="ECO:0000313" key="7">
    <source>
        <dbReference type="Proteomes" id="UP001610334"/>
    </source>
</evidence>
<evidence type="ECO:0000259" key="3">
    <source>
        <dbReference type="Pfam" id="PF01048"/>
    </source>
</evidence>
<feature type="repeat" description="ANK" evidence="2">
    <location>
        <begin position="934"/>
        <end position="958"/>
    </location>
</feature>
<evidence type="ECO:0000256" key="2">
    <source>
        <dbReference type="PROSITE-ProRule" id="PRU00023"/>
    </source>
</evidence>
<dbReference type="InterPro" id="IPR036770">
    <property type="entry name" value="Ankyrin_rpt-contain_sf"/>
</dbReference>
<reference evidence="6 7" key="1">
    <citation type="submission" date="2024-07" db="EMBL/GenBank/DDBJ databases">
        <title>Section-level genome sequencing and comparative genomics of Aspergillus sections Usti and Cavernicolus.</title>
        <authorList>
            <consortium name="Lawrence Berkeley National Laboratory"/>
            <person name="Nybo J.L."/>
            <person name="Vesth T.C."/>
            <person name="Theobald S."/>
            <person name="Frisvad J.C."/>
            <person name="Larsen T.O."/>
            <person name="Kjaerboelling I."/>
            <person name="Rothschild-Mancinelli K."/>
            <person name="Lyhne E.K."/>
            <person name="Kogle M.E."/>
            <person name="Barry K."/>
            <person name="Clum A."/>
            <person name="Na H."/>
            <person name="Ledsgaard L."/>
            <person name="Lin J."/>
            <person name="Lipzen A."/>
            <person name="Kuo A."/>
            <person name="Riley R."/>
            <person name="Mondo S."/>
            <person name="Labutti K."/>
            <person name="Haridas S."/>
            <person name="Pangalinan J."/>
            <person name="Salamov A.A."/>
            <person name="Simmons B.A."/>
            <person name="Magnuson J.K."/>
            <person name="Chen J."/>
            <person name="Drula E."/>
            <person name="Henrissat B."/>
            <person name="Wiebenga A."/>
            <person name="Lubbers R.J."/>
            <person name="Gomes A.C."/>
            <person name="Makela M.R."/>
            <person name="Stajich J."/>
            <person name="Grigoriev I.V."/>
            <person name="Mortensen U.H."/>
            <person name="De Vries R.P."/>
            <person name="Baker S.E."/>
            <person name="Andersen M.R."/>
        </authorList>
    </citation>
    <scope>NUCLEOTIDE SEQUENCE [LARGE SCALE GENOMIC DNA]</scope>
    <source>
        <strain evidence="6 7">CBS 588.65</strain>
    </source>
</reference>
<gene>
    <name evidence="6" type="ORF">BJX63DRAFT_426090</name>
</gene>
<dbReference type="SMART" id="SM00248">
    <property type="entry name" value="ANK"/>
    <property type="match status" value="6"/>
</dbReference>
<protein>
    <recommendedName>
        <fullName evidence="8">Nucleoside phosphorylase domain-containing protein</fullName>
    </recommendedName>
</protein>
<dbReference type="PANTHER" id="PTHR46082">
    <property type="entry name" value="ATP/GTP-BINDING PROTEIN-RELATED"/>
    <property type="match status" value="1"/>
</dbReference>
<dbReference type="Gene3D" id="3.40.50.300">
    <property type="entry name" value="P-loop containing nucleotide triphosphate hydrolases"/>
    <property type="match status" value="1"/>
</dbReference>
<dbReference type="Pfam" id="PF24883">
    <property type="entry name" value="NPHP3_N"/>
    <property type="match status" value="1"/>
</dbReference>
<dbReference type="InterPro" id="IPR027417">
    <property type="entry name" value="P-loop_NTPase"/>
</dbReference>